<keyword evidence="2" id="KW-0808">Transferase</keyword>
<dbReference type="Pfam" id="PF13966">
    <property type="entry name" value="zf-RVT"/>
    <property type="match status" value="1"/>
</dbReference>
<dbReference type="Gene3D" id="3.60.10.10">
    <property type="entry name" value="Endonuclease/exonuclease/phosphatase"/>
    <property type="match status" value="1"/>
</dbReference>
<dbReference type="InterPro" id="IPR026960">
    <property type="entry name" value="RVT-Znf"/>
</dbReference>
<dbReference type="SUPFAM" id="SSF56672">
    <property type="entry name" value="DNA/RNA polymerases"/>
    <property type="match status" value="1"/>
</dbReference>
<organism evidence="2 3">
    <name type="scientific">Tanacetum coccineum</name>
    <dbReference type="NCBI Taxonomy" id="301880"/>
    <lineage>
        <taxon>Eukaryota</taxon>
        <taxon>Viridiplantae</taxon>
        <taxon>Streptophyta</taxon>
        <taxon>Embryophyta</taxon>
        <taxon>Tracheophyta</taxon>
        <taxon>Spermatophyta</taxon>
        <taxon>Magnoliopsida</taxon>
        <taxon>eudicotyledons</taxon>
        <taxon>Gunneridae</taxon>
        <taxon>Pentapetalae</taxon>
        <taxon>asterids</taxon>
        <taxon>campanulids</taxon>
        <taxon>Asterales</taxon>
        <taxon>Asteraceae</taxon>
        <taxon>Asteroideae</taxon>
        <taxon>Anthemideae</taxon>
        <taxon>Anthemidinae</taxon>
        <taxon>Tanacetum</taxon>
    </lineage>
</organism>
<protein>
    <submittedName>
        <fullName evidence="2">RNA-directed DNA polymerase, eukaryota, reverse transcriptase zinc-binding domain protein</fullName>
    </submittedName>
</protein>
<feature type="domain" description="Reverse transcriptase" evidence="1">
    <location>
        <begin position="251"/>
        <end position="494"/>
    </location>
</feature>
<reference evidence="2" key="2">
    <citation type="submission" date="2022-01" db="EMBL/GenBank/DDBJ databases">
        <authorList>
            <person name="Yamashiro T."/>
            <person name="Shiraishi A."/>
            <person name="Satake H."/>
            <person name="Nakayama K."/>
        </authorList>
    </citation>
    <scope>NUCLEOTIDE SEQUENCE</scope>
</reference>
<dbReference type="PROSITE" id="PS50878">
    <property type="entry name" value="RT_POL"/>
    <property type="match status" value="1"/>
</dbReference>
<sequence>MERDARAFNNFVANKGLQDLAIEGRRFTRFNSTGTKLSKLDGFLVSNNFLSIWRCAKVKALGREVSDHCPILMSVDEVNFRAKCFKIFNHWMDIEGFDNVIESSWNNGSRDHVDLVKRKKNDIQKWLVEWDTKAEEGCLTSTDCLKSEEYLMDLNFLEQKEKDSLKQKKQNKMGSRGWVEDPETIFFAVVNHFSSRFHEEIPNRPKFRSSLFQQLNYNDVTLLESIFTMDEIKTALWDCCGSKSPDPDGFNFKFIKSLARGCNASFISLIPKKADPVELSDYRPISLIGSMYKILSKVLAARLCQRKNSYASFKVDFEKAFNSVNWEFLFDIMSQMNFGSKWRKWISSCLSSVTVSVLINGSSSKEFKMERVLRQGDPLSPFLFLIVAEALQVMTIEACNKGIFKGLSISDDDSNISLLQFADDALFFGEWSKSNVRHLIGILDCFHDVYGLKINLDKSRLFGIGVSHEEVTSIARSVNCSHGSLPFIYLGLPVGRSMRKIEAWNDVVNKFTRRLSSWKANMLSIGGRLTLVKSVLVESIKAKNMRLLGKWKWHFLNESDALRRRVIVEFHGVNGGFDQTTGYMRNSDGCLKMAFGTLNGRHPSGRASGELDHLVSLINGLVLDSNLEDKWFWSLGNSKVFSVKSLSRAVQDKLFLNNDPAPPFTWNSWVPRKVNVCVWRLALNRLPTRSNLIGRGVSIPSIVYLFCGFDEESQHHCFLSCSKIKIIWRKLWSWWRSPPLYNPSLEEILNGKSGFIENKSVAKLFHAVCMTFIWHVWNWRNKILHAPSDPEADVIRHEDISLRCKECLSYGPIIVLLRNSSLGRIGSKIPVNWLHDRFL</sequence>
<dbReference type="CDD" id="cd01650">
    <property type="entry name" value="RT_nLTR_like"/>
    <property type="match status" value="1"/>
</dbReference>
<dbReference type="InterPro" id="IPR043502">
    <property type="entry name" value="DNA/RNA_pol_sf"/>
</dbReference>
<dbReference type="Proteomes" id="UP001151760">
    <property type="component" value="Unassembled WGS sequence"/>
</dbReference>
<keyword evidence="2" id="KW-0548">Nucleotidyltransferase</keyword>
<dbReference type="SUPFAM" id="SSF56219">
    <property type="entry name" value="DNase I-like"/>
    <property type="match status" value="1"/>
</dbReference>
<dbReference type="PANTHER" id="PTHR33116:SF78">
    <property type="entry name" value="OS12G0587133 PROTEIN"/>
    <property type="match status" value="1"/>
</dbReference>
<reference evidence="2" key="1">
    <citation type="journal article" date="2022" name="Int. J. Mol. Sci.">
        <title>Draft Genome of Tanacetum Coccineum: Genomic Comparison of Closely Related Tanacetum-Family Plants.</title>
        <authorList>
            <person name="Yamashiro T."/>
            <person name="Shiraishi A."/>
            <person name="Nakayama K."/>
            <person name="Satake H."/>
        </authorList>
    </citation>
    <scope>NUCLEOTIDE SEQUENCE</scope>
</reference>
<comment type="caution">
    <text evidence="2">The sequence shown here is derived from an EMBL/GenBank/DDBJ whole genome shotgun (WGS) entry which is preliminary data.</text>
</comment>
<dbReference type="Pfam" id="PF00078">
    <property type="entry name" value="RVT_1"/>
    <property type="match status" value="1"/>
</dbReference>
<dbReference type="InterPro" id="IPR036691">
    <property type="entry name" value="Endo/exonu/phosph_ase_sf"/>
</dbReference>
<dbReference type="EMBL" id="BQNB010021810">
    <property type="protein sequence ID" value="GJU10288.1"/>
    <property type="molecule type" value="Genomic_DNA"/>
</dbReference>
<dbReference type="PANTHER" id="PTHR33116">
    <property type="entry name" value="REVERSE TRANSCRIPTASE ZINC-BINDING DOMAIN-CONTAINING PROTEIN-RELATED-RELATED"/>
    <property type="match status" value="1"/>
</dbReference>
<proteinExistence type="predicted"/>
<gene>
    <name evidence="2" type="ORF">Tco_1132684</name>
</gene>
<evidence type="ECO:0000259" key="1">
    <source>
        <dbReference type="PROSITE" id="PS50878"/>
    </source>
</evidence>
<keyword evidence="2" id="KW-0695">RNA-directed DNA polymerase</keyword>
<accession>A0ABQ5JFJ9</accession>
<evidence type="ECO:0000313" key="2">
    <source>
        <dbReference type="EMBL" id="GJU10288.1"/>
    </source>
</evidence>
<evidence type="ECO:0000313" key="3">
    <source>
        <dbReference type="Proteomes" id="UP001151760"/>
    </source>
</evidence>
<dbReference type="InterPro" id="IPR000477">
    <property type="entry name" value="RT_dom"/>
</dbReference>
<name>A0ABQ5JFJ9_9ASTR</name>
<keyword evidence="3" id="KW-1185">Reference proteome</keyword>
<dbReference type="GO" id="GO:0003964">
    <property type="term" value="F:RNA-directed DNA polymerase activity"/>
    <property type="evidence" value="ECO:0007669"/>
    <property type="project" value="UniProtKB-KW"/>
</dbReference>